<dbReference type="Proteomes" id="UP000838748">
    <property type="component" value="Unassembled WGS sequence"/>
</dbReference>
<organism evidence="5 6">
    <name type="scientific">Vibrio marisflavi CECT 7928</name>
    <dbReference type="NCBI Taxonomy" id="634439"/>
    <lineage>
        <taxon>Bacteria</taxon>
        <taxon>Pseudomonadati</taxon>
        <taxon>Pseudomonadota</taxon>
        <taxon>Gammaproteobacteria</taxon>
        <taxon>Vibrionales</taxon>
        <taxon>Vibrionaceae</taxon>
        <taxon>Vibrio</taxon>
    </lineage>
</organism>
<dbReference type="InterPro" id="IPR005586">
    <property type="entry name" value="ABC_trans_aux"/>
</dbReference>
<dbReference type="EMBL" id="CAKLDM010000001">
    <property type="protein sequence ID" value="CAH0536795.1"/>
    <property type="molecule type" value="Genomic_DNA"/>
</dbReference>
<accession>A0ABM9A094</accession>
<sequence length="198" mass="21873">MMKKYILIALSVITLTACSSTNEPVSQEYLLPNNSAVAAYKTGMGNERLTIQLRPINVADYLKRLNIVMVNSDGKVYQAANHLWAEPLASQLEGLSLNRLSQRLPNTNWLPSSQIISNALTLQIDVANFYANFEGEIVISGRWYLTSDTNKLVDSGVFSKTTKLTKDGYTSMTAQLAKTWLTDVVDPIAIGISNLKLN</sequence>
<evidence type="ECO:0000313" key="5">
    <source>
        <dbReference type="EMBL" id="CAH0536795.1"/>
    </source>
</evidence>
<feature type="signal peptide" evidence="3">
    <location>
        <begin position="1"/>
        <end position="19"/>
    </location>
</feature>
<keyword evidence="5" id="KW-0449">Lipoprotein</keyword>
<evidence type="ECO:0000256" key="2">
    <source>
        <dbReference type="ARBA" id="ARBA00022729"/>
    </source>
</evidence>
<gene>
    <name evidence="5" type="primary">pqiC</name>
    <name evidence="5" type="ORF">VMF7928_00685</name>
</gene>
<proteinExistence type="predicted"/>
<evidence type="ECO:0000256" key="3">
    <source>
        <dbReference type="SAM" id="SignalP"/>
    </source>
</evidence>
<protein>
    <recommendedName>
        <fullName evidence="1">Type IV secretion system putative lipoprotein virB7</fullName>
    </recommendedName>
</protein>
<dbReference type="Gene3D" id="3.40.50.10610">
    <property type="entry name" value="ABC-type transport auxiliary lipoprotein component"/>
    <property type="match status" value="1"/>
</dbReference>
<dbReference type="InterPro" id="IPR012640">
    <property type="entry name" value="Membr_lipoprot_lipid_attach_CS"/>
</dbReference>
<comment type="caution">
    <text evidence="5">The sequence shown here is derived from an EMBL/GenBank/DDBJ whole genome shotgun (WGS) entry which is preliminary data.</text>
</comment>
<dbReference type="Pfam" id="PF08139">
    <property type="entry name" value="LPAM_1"/>
    <property type="match status" value="1"/>
</dbReference>
<reference evidence="5" key="1">
    <citation type="submission" date="2021-11" db="EMBL/GenBank/DDBJ databases">
        <authorList>
            <person name="Rodrigo-Torres L."/>
            <person name="Arahal R. D."/>
            <person name="Lucena T."/>
        </authorList>
    </citation>
    <scope>NUCLEOTIDE SEQUENCE</scope>
    <source>
        <strain evidence="5">CECT 7928</strain>
    </source>
</reference>
<name>A0ABM9A094_9VIBR</name>
<evidence type="ECO:0000259" key="4">
    <source>
        <dbReference type="Pfam" id="PF03886"/>
    </source>
</evidence>
<evidence type="ECO:0000256" key="1">
    <source>
        <dbReference type="ARBA" id="ARBA00017922"/>
    </source>
</evidence>
<evidence type="ECO:0000313" key="6">
    <source>
        <dbReference type="Proteomes" id="UP000838748"/>
    </source>
</evidence>
<dbReference type="PROSITE" id="PS51257">
    <property type="entry name" value="PROKAR_LIPOPROTEIN"/>
    <property type="match status" value="1"/>
</dbReference>
<keyword evidence="2 3" id="KW-0732">Signal</keyword>
<feature type="domain" description="ABC-type transport auxiliary lipoprotein component" evidence="4">
    <location>
        <begin position="29"/>
        <end position="180"/>
    </location>
</feature>
<dbReference type="SUPFAM" id="SSF159594">
    <property type="entry name" value="XCC0632-like"/>
    <property type="match status" value="1"/>
</dbReference>
<keyword evidence="6" id="KW-1185">Reference proteome</keyword>
<dbReference type="RefSeq" id="WP_237360078.1">
    <property type="nucleotide sequence ID" value="NZ_CAKLDM010000001.1"/>
</dbReference>
<feature type="chain" id="PRO_5046529949" description="Type IV secretion system putative lipoprotein virB7" evidence="3">
    <location>
        <begin position="20"/>
        <end position="198"/>
    </location>
</feature>
<dbReference type="Pfam" id="PF03886">
    <property type="entry name" value="ABC_trans_aux"/>
    <property type="match status" value="1"/>
</dbReference>